<evidence type="ECO:0000256" key="2">
    <source>
        <dbReference type="ARBA" id="ARBA00022552"/>
    </source>
</evidence>
<dbReference type="FunFam" id="3.40.1010.10:FF:000002">
    <property type="entry name" value="Ribosomal RNA small subunit methyltransferase I"/>
    <property type="match status" value="1"/>
</dbReference>
<dbReference type="PROSITE" id="PS01296">
    <property type="entry name" value="RSMI"/>
    <property type="match status" value="1"/>
</dbReference>
<evidence type="ECO:0000256" key="4">
    <source>
        <dbReference type="ARBA" id="ARBA00022679"/>
    </source>
</evidence>
<keyword evidence="5 6" id="KW-0949">S-adenosyl-L-methionine</keyword>
<dbReference type="InterPro" id="IPR035996">
    <property type="entry name" value="4pyrrol_Methylase_sf"/>
</dbReference>
<keyword evidence="4 6" id="KW-0808">Transferase</keyword>
<comment type="function">
    <text evidence="6">Catalyzes the 2'-O-methylation of the ribose of cytidine 1402 (C1402) in 16S rRNA.</text>
</comment>
<comment type="subcellular location">
    <subcellularLocation>
        <location evidence="6">Cytoplasm</location>
    </subcellularLocation>
</comment>
<evidence type="ECO:0000256" key="6">
    <source>
        <dbReference type="HAMAP-Rule" id="MF_01877"/>
    </source>
</evidence>
<evidence type="ECO:0000256" key="3">
    <source>
        <dbReference type="ARBA" id="ARBA00022603"/>
    </source>
</evidence>
<proteinExistence type="inferred from homology"/>
<dbReference type="EC" id="2.1.1.198" evidence="6"/>
<dbReference type="InterPro" id="IPR018063">
    <property type="entry name" value="SAM_MeTrfase_RsmI_CS"/>
</dbReference>
<dbReference type="FunFam" id="3.30.950.10:FF:000002">
    <property type="entry name" value="Ribosomal RNA small subunit methyltransferase I"/>
    <property type="match status" value="1"/>
</dbReference>
<comment type="catalytic activity">
    <reaction evidence="6">
        <text>cytidine(1402) in 16S rRNA + S-adenosyl-L-methionine = 2'-O-methylcytidine(1402) in 16S rRNA + S-adenosyl-L-homocysteine + H(+)</text>
        <dbReference type="Rhea" id="RHEA:42924"/>
        <dbReference type="Rhea" id="RHEA-COMP:10285"/>
        <dbReference type="Rhea" id="RHEA-COMP:10286"/>
        <dbReference type="ChEBI" id="CHEBI:15378"/>
        <dbReference type="ChEBI" id="CHEBI:57856"/>
        <dbReference type="ChEBI" id="CHEBI:59789"/>
        <dbReference type="ChEBI" id="CHEBI:74495"/>
        <dbReference type="ChEBI" id="CHEBI:82748"/>
        <dbReference type="EC" id="2.1.1.198"/>
    </reaction>
</comment>
<feature type="domain" description="RsmI HTH" evidence="8">
    <location>
        <begin position="235"/>
        <end position="279"/>
    </location>
</feature>
<dbReference type="Pfam" id="PF00590">
    <property type="entry name" value="TP_methylase"/>
    <property type="match status" value="1"/>
</dbReference>
<dbReference type="InterPro" id="IPR008189">
    <property type="entry name" value="rRNA_ssu_MeTfrase_I"/>
</dbReference>
<organism evidence="9 10">
    <name type="scientific">Thiohalophilus thiocyanatoxydans</name>
    <dbReference type="NCBI Taxonomy" id="381308"/>
    <lineage>
        <taxon>Bacteria</taxon>
        <taxon>Pseudomonadati</taxon>
        <taxon>Pseudomonadota</taxon>
        <taxon>Gammaproteobacteria</taxon>
        <taxon>Thiohalomonadales</taxon>
        <taxon>Thiohalophilaceae</taxon>
        <taxon>Thiohalophilus</taxon>
    </lineage>
</organism>
<dbReference type="PANTHER" id="PTHR46111:SF1">
    <property type="entry name" value="RIBOSOMAL RNA SMALL SUBUNIT METHYLTRANSFERASE I"/>
    <property type="match status" value="1"/>
</dbReference>
<keyword evidence="10" id="KW-1185">Reference proteome</keyword>
<comment type="similarity">
    <text evidence="6">Belongs to the methyltransferase superfamily. RsmI family.</text>
</comment>
<protein>
    <recommendedName>
        <fullName evidence="6">Ribosomal RNA small subunit methyltransferase I</fullName>
        <ecNumber evidence="6">2.1.1.198</ecNumber>
    </recommendedName>
    <alternativeName>
        <fullName evidence="6">16S rRNA 2'-O-ribose C1402 methyltransferase</fullName>
    </alternativeName>
    <alternativeName>
        <fullName evidence="6">rRNA (cytidine-2'-O-)-methyltransferase RsmI</fullName>
    </alternativeName>
</protein>
<feature type="domain" description="Tetrapyrrole methylase" evidence="7">
    <location>
        <begin position="8"/>
        <end position="207"/>
    </location>
</feature>
<evidence type="ECO:0000256" key="5">
    <source>
        <dbReference type="ARBA" id="ARBA00022691"/>
    </source>
</evidence>
<evidence type="ECO:0000259" key="7">
    <source>
        <dbReference type="Pfam" id="PF00590"/>
    </source>
</evidence>
<dbReference type="GO" id="GO:0070677">
    <property type="term" value="F:rRNA (cytosine-2'-O-)-methyltransferase activity"/>
    <property type="evidence" value="ECO:0007669"/>
    <property type="project" value="UniProtKB-UniRule"/>
</dbReference>
<dbReference type="Proteomes" id="UP000294914">
    <property type="component" value="Unassembled WGS sequence"/>
</dbReference>
<dbReference type="PIRSF" id="PIRSF005917">
    <property type="entry name" value="MTase_YraL"/>
    <property type="match status" value="1"/>
</dbReference>
<dbReference type="AlphaFoldDB" id="A0A4R8IL87"/>
<keyword evidence="3 6" id="KW-0489">Methyltransferase</keyword>
<name>A0A4R8IL87_9GAMM</name>
<sequence length="280" mass="29913">MISENSALYIVATPIGNLGDMSQRAVEILQQVALIAAEDTRHSARLLQHYAVSTPCVALHEHNEREQSSRLLQRLANGESVALISDAGTPLLSDPGFHLVQQARQQGIRVVPVPGPSAVIAALSVSGLPTDCFKFIGFLPAKSVARRQRLAALAAESCTLAFYESPHRIVESLTDMAHELGAARAAVLARELTKTFETVRSGTLAELGEFVSSDPNQQKGEIVVLVEGAPAVESALDAEAERVLGILLAELPLKQAAALAARLTGGKKNQLYQRALTMKK</sequence>
<dbReference type="NCBIfam" id="TIGR00096">
    <property type="entry name" value="16S rRNA (cytidine(1402)-2'-O)-methyltransferase"/>
    <property type="match status" value="1"/>
</dbReference>
<evidence type="ECO:0000259" key="8">
    <source>
        <dbReference type="Pfam" id="PF23016"/>
    </source>
</evidence>
<evidence type="ECO:0000313" key="10">
    <source>
        <dbReference type="Proteomes" id="UP000294914"/>
    </source>
</evidence>
<gene>
    <name evidence="6" type="primary">rsmI</name>
    <name evidence="9" type="ORF">EDC23_1884</name>
</gene>
<keyword evidence="2 6" id="KW-0698">rRNA processing</keyword>
<reference evidence="9 10" key="1">
    <citation type="submission" date="2019-03" db="EMBL/GenBank/DDBJ databases">
        <title>Genomic Encyclopedia of Type Strains, Phase IV (KMG-IV): sequencing the most valuable type-strain genomes for metagenomic binning, comparative biology and taxonomic classification.</title>
        <authorList>
            <person name="Goeker M."/>
        </authorList>
    </citation>
    <scope>NUCLEOTIDE SEQUENCE [LARGE SCALE GENOMIC DNA]</scope>
    <source>
        <strain evidence="9 10">DSM 16326</strain>
    </source>
</reference>
<dbReference type="EMBL" id="SOQX01000004">
    <property type="protein sequence ID" value="TDY01138.1"/>
    <property type="molecule type" value="Genomic_DNA"/>
</dbReference>
<dbReference type="HAMAP" id="MF_01877">
    <property type="entry name" value="16SrRNA_methyltr_I"/>
    <property type="match status" value="1"/>
</dbReference>
<dbReference type="PANTHER" id="PTHR46111">
    <property type="entry name" value="RIBOSOMAL RNA SMALL SUBUNIT METHYLTRANSFERASE I"/>
    <property type="match status" value="1"/>
</dbReference>
<dbReference type="GO" id="GO:0005737">
    <property type="term" value="C:cytoplasm"/>
    <property type="evidence" value="ECO:0007669"/>
    <property type="project" value="UniProtKB-SubCell"/>
</dbReference>
<dbReference type="Gene3D" id="3.30.950.10">
    <property type="entry name" value="Methyltransferase, Cobalt-precorrin-4 Transmethylase, Domain 2"/>
    <property type="match status" value="1"/>
</dbReference>
<dbReference type="InterPro" id="IPR014777">
    <property type="entry name" value="4pyrrole_Mease_sub1"/>
</dbReference>
<accession>A0A4R8IL87</accession>
<dbReference type="Pfam" id="PF23016">
    <property type="entry name" value="RsmI_C"/>
    <property type="match status" value="1"/>
</dbReference>
<keyword evidence="1 6" id="KW-0963">Cytoplasm</keyword>
<evidence type="ECO:0000313" key="9">
    <source>
        <dbReference type="EMBL" id="TDY01138.1"/>
    </source>
</evidence>
<comment type="caution">
    <text evidence="9">The sequence shown here is derived from an EMBL/GenBank/DDBJ whole genome shotgun (WGS) entry which is preliminary data.</text>
</comment>
<dbReference type="SUPFAM" id="SSF53790">
    <property type="entry name" value="Tetrapyrrole methylase"/>
    <property type="match status" value="1"/>
</dbReference>
<dbReference type="Gene3D" id="3.40.1010.10">
    <property type="entry name" value="Cobalt-precorrin-4 Transmethylase, Domain 1"/>
    <property type="match status" value="1"/>
</dbReference>
<dbReference type="InterPro" id="IPR053910">
    <property type="entry name" value="RsmI_HTH"/>
</dbReference>
<dbReference type="CDD" id="cd11648">
    <property type="entry name" value="RsmI"/>
    <property type="match status" value="1"/>
</dbReference>
<dbReference type="InterPro" id="IPR014776">
    <property type="entry name" value="4pyrrole_Mease_sub2"/>
</dbReference>
<dbReference type="InterPro" id="IPR000878">
    <property type="entry name" value="4pyrrol_Mease"/>
</dbReference>
<evidence type="ECO:0000256" key="1">
    <source>
        <dbReference type="ARBA" id="ARBA00022490"/>
    </source>
</evidence>